<protein>
    <recommendedName>
        <fullName evidence="4">Probable multidrug resistance protein NorM</fullName>
    </recommendedName>
    <alternativeName>
        <fullName evidence="12">Multidrug-efflux transporter</fullName>
    </alternativeName>
</protein>
<evidence type="ECO:0000256" key="9">
    <source>
        <dbReference type="ARBA" id="ARBA00022989"/>
    </source>
</evidence>
<evidence type="ECO:0000256" key="13">
    <source>
        <dbReference type="SAM" id="Phobius"/>
    </source>
</evidence>
<evidence type="ECO:0000256" key="11">
    <source>
        <dbReference type="ARBA" id="ARBA00023136"/>
    </source>
</evidence>
<dbReference type="InterPro" id="IPR048279">
    <property type="entry name" value="MdtK-like"/>
</dbReference>
<feature type="transmembrane region" description="Helical" evidence="13">
    <location>
        <begin position="129"/>
        <end position="152"/>
    </location>
</feature>
<sequence>MEEIAKNKMGSAPMLSLILSMSVPAMFSMLVQALYNIVDSYFVAKLGVEALTAVSLAFPIQNLMIAIAVGTGVGINSLVSRRLGEGRIEEASRAATHGMILGALSGLAVALFGALGTSLFFRSFTSNPIIYQMGCDYVYVVTIFSFGIFIQVNMEKTLQSTGNMIIPMFSQLIGAITNIILDPIMIFGYFGFPKMGVRGAAIATVAGQILGMIYIVIMALAKNHAVNITLKGFKFNTKTIKDIYAVGFPSIVMQSIGSAMTMGVNAILITFSDVAVAIFGIYFKLQSFVFMPVFGLTHGVMPIMGYNYGARNKKRMMDALKIGSTVALLIMAAGMGLFIMIPERLLMIFDATPEMLEIGVHALRTISLCFVPAALGIMFSTLFQAVGMGGKSLLVSVLRQLVFILPLAYFLSKLGLYYVWFAFPLAETVSFGASLIIFTLLYKKHLKNLQPLTSEPPTAEA</sequence>
<gene>
    <name evidence="14" type="ORF">SAMN05216180_2037</name>
</gene>
<evidence type="ECO:0000313" key="15">
    <source>
        <dbReference type="Proteomes" id="UP000199158"/>
    </source>
</evidence>
<keyword evidence="10" id="KW-0406">Ion transport</keyword>
<dbReference type="Proteomes" id="UP000199158">
    <property type="component" value="Unassembled WGS sequence"/>
</dbReference>
<dbReference type="RefSeq" id="WP_092754170.1">
    <property type="nucleotide sequence ID" value="NZ_FOCG01000001.1"/>
</dbReference>
<keyword evidence="5" id="KW-0813">Transport</keyword>
<evidence type="ECO:0000256" key="1">
    <source>
        <dbReference type="ARBA" id="ARBA00003408"/>
    </source>
</evidence>
<keyword evidence="6" id="KW-0050">Antiport</keyword>
<keyword evidence="15" id="KW-1185">Reference proteome</keyword>
<feature type="transmembrane region" description="Helical" evidence="13">
    <location>
        <begin position="12"/>
        <end position="38"/>
    </location>
</feature>
<feature type="transmembrane region" description="Helical" evidence="13">
    <location>
        <begin position="417"/>
        <end position="442"/>
    </location>
</feature>
<accession>A0A1H8BQ04</accession>
<dbReference type="InterPro" id="IPR050222">
    <property type="entry name" value="MATE_MdtK"/>
</dbReference>
<dbReference type="GO" id="GO:0042910">
    <property type="term" value="F:xenobiotic transmembrane transporter activity"/>
    <property type="evidence" value="ECO:0007669"/>
    <property type="project" value="InterPro"/>
</dbReference>
<keyword evidence="7" id="KW-1003">Cell membrane</keyword>
<evidence type="ECO:0000256" key="8">
    <source>
        <dbReference type="ARBA" id="ARBA00022692"/>
    </source>
</evidence>
<evidence type="ECO:0000256" key="3">
    <source>
        <dbReference type="ARBA" id="ARBA00010199"/>
    </source>
</evidence>
<keyword evidence="11 13" id="KW-0472">Membrane</keyword>
<evidence type="ECO:0000256" key="6">
    <source>
        <dbReference type="ARBA" id="ARBA00022449"/>
    </source>
</evidence>
<evidence type="ECO:0000256" key="12">
    <source>
        <dbReference type="ARBA" id="ARBA00031636"/>
    </source>
</evidence>
<feature type="transmembrane region" description="Helical" evidence="13">
    <location>
        <begin position="263"/>
        <end position="283"/>
    </location>
</feature>
<dbReference type="PANTHER" id="PTHR43298">
    <property type="entry name" value="MULTIDRUG RESISTANCE PROTEIN NORM-RELATED"/>
    <property type="match status" value="1"/>
</dbReference>
<dbReference type="GO" id="GO:0015297">
    <property type="term" value="F:antiporter activity"/>
    <property type="evidence" value="ECO:0007669"/>
    <property type="project" value="UniProtKB-KW"/>
</dbReference>
<proteinExistence type="inferred from homology"/>
<dbReference type="EMBL" id="FOCG01000001">
    <property type="protein sequence ID" value="SEM84960.1"/>
    <property type="molecule type" value="Genomic_DNA"/>
</dbReference>
<dbReference type="InterPro" id="IPR002528">
    <property type="entry name" value="MATE_fam"/>
</dbReference>
<dbReference type="CDD" id="cd13144">
    <property type="entry name" value="MATE_like_4"/>
    <property type="match status" value="1"/>
</dbReference>
<dbReference type="GO" id="GO:0005886">
    <property type="term" value="C:plasma membrane"/>
    <property type="evidence" value="ECO:0007669"/>
    <property type="project" value="UniProtKB-SubCell"/>
</dbReference>
<comment type="similarity">
    <text evidence="3">Belongs to the multi antimicrobial extrusion (MATE) (TC 2.A.66.1) family.</text>
</comment>
<evidence type="ECO:0000256" key="10">
    <source>
        <dbReference type="ARBA" id="ARBA00023065"/>
    </source>
</evidence>
<comment type="subcellular location">
    <subcellularLocation>
        <location evidence="2">Cell membrane</location>
        <topology evidence="2">Multi-pass membrane protein</topology>
    </subcellularLocation>
</comment>
<dbReference type="Pfam" id="PF01554">
    <property type="entry name" value="MatE"/>
    <property type="match status" value="2"/>
</dbReference>
<feature type="transmembrane region" description="Helical" evidence="13">
    <location>
        <begin position="361"/>
        <end position="386"/>
    </location>
</feature>
<reference evidence="14 15" key="1">
    <citation type="submission" date="2016-10" db="EMBL/GenBank/DDBJ databases">
        <authorList>
            <person name="de Groot N.N."/>
        </authorList>
    </citation>
    <scope>NUCLEOTIDE SEQUENCE [LARGE SCALE GENOMIC DNA]</scope>
    <source>
        <strain evidence="14 15">CGMCC 1.5070</strain>
    </source>
</reference>
<organism evidence="14 15">
    <name type="scientific">Hydrogenoanaerobacterium saccharovorans</name>
    <dbReference type="NCBI Taxonomy" id="474960"/>
    <lineage>
        <taxon>Bacteria</taxon>
        <taxon>Bacillati</taxon>
        <taxon>Bacillota</taxon>
        <taxon>Clostridia</taxon>
        <taxon>Eubacteriales</taxon>
        <taxon>Oscillospiraceae</taxon>
        <taxon>Hydrogenoanaerobacterium</taxon>
    </lineage>
</organism>
<evidence type="ECO:0000256" key="7">
    <source>
        <dbReference type="ARBA" id="ARBA00022475"/>
    </source>
</evidence>
<feature type="transmembrane region" description="Helical" evidence="13">
    <location>
        <begin position="198"/>
        <end position="221"/>
    </location>
</feature>
<dbReference type="AlphaFoldDB" id="A0A1H8BQ04"/>
<evidence type="ECO:0000256" key="4">
    <source>
        <dbReference type="ARBA" id="ARBA00020268"/>
    </source>
</evidence>
<evidence type="ECO:0000256" key="5">
    <source>
        <dbReference type="ARBA" id="ARBA00022448"/>
    </source>
</evidence>
<feature type="transmembrane region" description="Helical" evidence="13">
    <location>
        <begin position="172"/>
        <end position="192"/>
    </location>
</feature>
<evidence type="ECO:0000313" key="14">
    <source>
        <dbReference type="EMBL" id="SEM84960.1"/>
    </source>
</evidence>
<comment type="function">
    <text evidence="1">Multidrug efflux pump.</text>
</comment>
<keyword evidence="8 13" id="KW-0812">Transmembrane</keyword>
<dbReference type="NCBIfam" id="TIGR00797">
    <property type="entry name" value="matE"/>
    <property type="match status" value="1"/>
</dbReference>
<dbReference type="GO" id="GO:0006811">
    <property type="term" value="P:monoatomic ion transport"/>
    <property type="evidence" value="ECO:0007669"/>
    <property type="project" value="UniProtKB-KW"/>
</dbReference>
<feature type="transmembrane region" description="Helical" evidence="13">
    <location>
        <begin position="58"/>
        <end position="79"/>
    </location>
</feature>
<feature type="transmembrane region" description="Helical" evidence="13">
    <location>
        <begin position="393"/>
        <end position="411"/>
    </location>
</feature>
<feature type="transmembrane region" description="Helical" evidence="13">
    <location>
        <begin position="100"/>
        <end position="123"/>
    </location>
</feature>
<dbReference type="PANTHER" id="PTHR43298:SF2">
    <property type="entry name" value="FMN_FAD EXPORTER YEEO-RELATED"/>
    <property type="match status" value="1"/>
</dbReference>
<keyword evidence="9 13" id="KW-1133">Transmembrane helix</keyword>
<dbReference type="OrthoDB" id="9811110at2"/>
<dbReference type="STRING" id="474960.SAMN05216180_2037"/>
<dbReference type="PIRSF" id="PIRSF006603">
    <property type="entry name" value="DinF"/>
    <property type="match status" value="1"/>
</dbReference>
<evidence type="ECO:0000256" key="2">
    <source>
        <dbReference type="ARBA" id="ARBA00004651"/>
    </source>
</evidence>
<feature type="transmembrane region" description="Helical" evidence="13">
    <location>
        <begin position="289"/>
        <end position="308"/>
    </location>
</feature>
<feature type="transmembrane region" description="Helical" evidence="13">
    <location>
        <begin position="320"/>
        <end position="341"/>
    </location>
</feature>
<name>A0A1H8BQ04_9FIRM</name>